<protein>
    <submittedName>
        <fullName evidence="1">Uncharacterized protein</fullName>
    </submittedName>
</protein>
<keyword evidence="2" id="KW-1185">Reference proteome</keyword>
<dbReference type="AlphaFoldDB" id="D3BVG2"/>
<organism evidence="1 2">
    <name type="scientific">Heterostelium pallidum (strain ATCC 26659 / Pp 5 / PN500)</name>
    <name type="common">Cellular slime mold</name>
    <name type="synonym">Polysphondylium pallidum</name>
    <dbReference type="NCBI Taxonomy" id="670386"/>
    <lineage>
        <taxon>Eukaryota</taxon>
        <taxon>Amoebozoa</taxon>
        <taxon>Evosea</taxon>
        <taxon>Eumycetozoa</taxon>
        <taxon>Dictyostelia</taxon>
        <taxon>Acytosteliales</taxon>
        <taxon>Acytosteliaceae</taxon>
        <taxon>Heterostelium</taxon>
    </lineage>
</organism>
<dbReference type="Proteomes" id="UP000001396">
    <property type="component" value="Unassembled WGS sequence"/>
</dbReference>
<gene>
    <name evidence="1" type="ORF">PPL_11553</name>
</gene>
<accession>D3BVG2</accession>
<evidence type="ECO:0000313" key="1">
    <source>
        <dbReference type="EMBL" id="EFA74585.1"/>
    </source>
</evidence>
<proteinExistence type="predicted"/>
<sequence>MYQIKSMTNNTNYKLIGTQFLELNVKDSLLKRQKTSSNQFLNDEQKLWIHSSMFGPSTRIY</sequence>
<dbReference type="InParanoid" id="D3BVG2"/>
<reference evidence="1 2" key="1">
    <citation type="journal article" date="2011" name="Genome Res.">
        <title>Phylogeny-wide analysis of social amoeba genomes highlights ancient origins for complex intercellular communication.</title>
        <authorList>
            <person name="Heidel A.J."/>
            <person name="Lawal H.M."/>
            <person name="Felder M."/>
            <person name="Schilde C."/>
            <person name="Helps N.R."/>
            <person name="Tunggal B."/>
            <person name="Rivero F."/>
            <person name="John U."/>
            <person name="Schleicher M."/>
            <person name="Eichinger L."/>
            <person name="Platzer M."/>
            <person name="Noegel A.A."/>
            <person name="Schaap P."/>
            <person name="Gloeckner G."/>
        </authorList>
    </citation>
    <scope>NUCLEOTIDE SEQUENCE [LARGE SCALE GENOMIC DNA]</scope>
    <source>
        <strain evidence="2">ATCC 26659 / Pp 5 / PN500</strain>
    </source>
</reference>
<comment type="caution">
    <text evidence="1">The sequence shown here is derived from an EMBL/GenBank/DDBJ whole genome shotgun (WGS) entry which is preliminary data.</text>
</comment>
<dbReference type="EMBL" id="ADBJ01000062">
    <property type="protein sequence ID" value="EFA74585.1"/>
    <property type="molecule type" value="Genomic_DNA"/>
</dbReference>
<dbReference type="RefSeq" id="XP_020426719.1">
    <property type="nucleotide sequence ID" value="XM_020582303.1"/>
</dbReference>
<name>D3BVG2_HETP5</name>
<dbReference type="GeneID" id="31367021"/>
<evidence type="ECO:0000313" key="2">
    <source>
        <dbReference type="Proteomes" id="UP000001396"/>
    </source>
</evidence>